<organism evidence="12 13">
    <name type="scientific">Tribonema minus</name>
    <dbReference type="NCBI Taxonomy" id="303371"/>
    <lineage>
        <taxon>Eukaryota</taxon>
        <taxon>Sar</taxon>
        <taxon>Stramenopiles</taxon>
        <taxon>Ochrophyta</taxon>
        <taxon>PX clade</taxon>
        <taxon>Xanthophyceae</taxon>
        <taxon>Tribonematales</taxon>
        <taxon>Tribonemataceae</taxon>
        <taxon>Tribonema</taxon>
    </lineage>
</organism>
<keyword evidence="7 10" id="KW-0505">Motor protein</keyword>
<dbReference type="FunFam" id="3.30.450.30:FF:000011">
    <property type="entry name" value="Dynein light chain roadblock"/>
    <property type="match status" value="1"/>
</dbReference>
<gene>
    <name evidence="12" type="ORF">JKP88DRAFT_184906</name>
</gene>
<keyword evidence="8 10" id="KW-0206">Cytoskeleton</keyword>
<evidence type="ECO:0000256" key="1">
    <source>
        <dbReference type="ARBA" id="ARBA00004245"/>
    </source>
</evidence>
<name>A0A836CIL5_9STRA</name>
<keyword evidence="5 10" id="KW-0493">Microtubule</keyword>
<evidence type="ECO:0000313" key="12">
    <source>
        <dbReference type="EMBL" id="KAG5187945.1"/>
    </source>
</evidence>
<dbReference type="PANTHER" id="PTHR10779">
    <property type="entry name" value="DYNEIN LIGHT CHAIN ROADBLOCK"/>
    <property type="match status" value="1"/>
</dbReference>
<keyword evidence="3 10" id="KW-0813">Transport</keyword>
<dbReference type="InterPro" id="IPR004942">
    <property type="entry name" value="Roadblock/LAMTOR2_dom"/>
</dbReference>
<keyword evidence="4 10" id="KW-0963">Cytoplasm</keyword>
<accession>A0A836CIL5</accession>
<dbReference type="GO" id="GO:0007018">
    <property type="term" value="P:microtubule-based movement"/>
    <property type="evidence" value="ECO:0007669"/>
    <property type="project" value="UniProtKB-UniRule"/>
</dbReference>
<evidence type="ECO:0000256" key="5">
    <source>
        <dbReference type="ARBA" id="ARBA00022701"/>
    </source>
</evidence>
<dbReference type="AlphaFoldDB" id="A0A836CIL5"/>
<evidence type="ECO:0000256" key="4">
    <source>
        <dbReference type="ARBA" id="ARBA00022490"/>
    </source>
</evidence>
<dbReference type="GO" id="GO:0045505">
    <property type="term" value="F:dynein intermediate chain binding"/>
    <property type="evidence" value="ECO:0007669"/>
    <property type="project" value="UniProtKB-UniRule"/>
</dbReference>
<keyword evidence="6 10" id="KW-0243">Dynein</keyword>
<dbReference type="PIRSF" id="PIRSF009998">
    <property type="entry name" value="DLC7"/>
    <property type="match status" value="1"/>
</dbReference>
<dbReference type="InterPro" id="IPR016561">
    <property type="entry name" value="DYNLRB1/2"/>
</dbReference>
<evidence type="ECO:0000256" key="2">
    <source>
        <dbReference type="ARBA" id="ARBA00007191"/>
    </source>
</evidence>
<dbReference type="Proteomes" id="UP000664859">
    <property type="component" value="Unassembled WGS sequence"/>
</dbReference>
<evidence type="ECO:0000259" key="11">
    <source>
        <dbReference type="SMART" id="SM00960"/>
    </source>
</evidence>
<dbReference type="OrthoDB" id="9985637at2759"/>
<comment type="caution">
    <text evidence="12">The sequence shown here is derived from an EMBL/GenBank/DDBJ whole genome shotgun (WGS) entry which is preliminary data.</text>
</comment>
<evidence type="ECO:0000256" key="10">
    <source>
        <dbReference type="PIRNR" id="PIRNR009998"/>
    </source>
</evidence>
<dbReference type="GO" id="GO:0005868">
    <property type="term" value="C:cytoplasmic dynein complex"/>
    <property type="evidence" value="ECO:0007669"/>
    <property type="project" value="UniProtKB-UniRule"/>
</dbReference>
<sequence>MAQVEETLERIKVQPGVEGYVICDMQGQVLRRFPTMSQETAEMYAASMMHLAHKARGVVRDLNPKSELNYLRIRAKRHEVMVAFDKEFLAIVIQRWQPAGTS</sequence>
<reference evidence="12" key="1">
    <citation type="submission" date="2021-02" db="EMBL/GenBank/DDBJ databases">
        <title>First Annotated Genome of the Yellow-green Alga Tribonema minus.</title>
        <authorList>
            <person name="Mahan K.M."/>
        </authorList>
    </citation>
    <scope>NUCLEOTIDE SEQUENCE</scope>
    <source>
        <strain evidence="12">UTEX B ZZ1240</strain>
    </source>
</reference>
<comment type="function">
    <text evidence="9">Acts as one of several non-catalytic accessory components of the cytoplasmic dynein 1 complex that are thought to be involved in linking dynein to cargos and to adapter proteins that regulate dynein function. Cytoplasmic dynein 1 acts as a motor for the intracellular retrograde motility of vesicles and organelles along microtubules.</text>
</comment>
<evidence type="ECO:0000256" key="9">
    <source>
        <dbReference type="ARBA" id="ARBA00025362"/>
    </source>
</evidence>
<comment type="subcellular location">
    <subcellularLocation>
        <location evidence="1 10">Cytoplasm</location>
        <location evidence="1 10">Cytoskeleton</location>
    </subcellularLocation>
</comment>
<evidence type="ECO:0000256" key="7">
    <source>
        <dbReference type="ARBA" id="ARBA00023175"/>
    </source>
</evidence>
<evidence type="ECO:0000256" key="6">
    <source>
        <dbReference type="ARBA" id="ARBA00023017"/>
    </source>
</evidence>
<protein>
    <recommendedName>
        <fullName evidence="10">Dynein light chain roadblock</fullName>
    </recommendedName>
</protein>
<evidence type="ECO:0000313" key="13">
    <source>
        <dbReference type="Proteomes" id="UP000664859"/>
    </source>
</evidence>
<dbReference type="EMBL" id="JAFCMP010000079">
    <property type="protein sequence ID" value="KAG5187945.1"/>
    <property type="molecule type" value="Genomic_DNA"/>
</dbReference>
<dbReference type="Gene3D" id="3.30.450.30">
    <property type="entry name" value="Dynein light chain 2a, cytoplasmic"/>
    <property type="match status" value="1"/>
</dbReference>
<comment type="similarity">
    <text evidence="2 10">Belongs to the GAMAD family.</text>
</comment>
<evidence type="ECO:0000256" key="3">
    <source>
        <dbReference type="ARBA" id="ARBA00022448"/>
    </source>
</evidence>
<dbReference type="SMART" id="SM00960">
    <property type="entry name" value="Robl_LC7"/>
    <property type="match status" value="1"/>
</dbReference>
<dbReference type="Pfam" id="PF03259">
    <property type="entry name" value="Robl_LC7"/>
    <property type="match status" value="1"/>
</dbReference>
<proteinExistence type="inferred from homology"/>
<keyword evidence="13" id="KW-1185">Reference proteome</keyword>
<dbReference type="GO" id="GO:0005874">
    <property type="term" value="C:microtubule"/>
    <property type="evidence" value="ECO:0007669"/>
    <property type="project" value="UniProtKB-UniRule"/>
</dbReference>
<dbReference type="GO" id="GO:0005737">
    <property type="term" value="C:cytoplasm"/>
    <property type="evidence" value="ECO:0007669"/>
    <property type="project" value="UniProtKB-UniRule"/>
</dbReference>
<evidence type="ECO:0000256" key="8">
    <source>
        <dbReference type="ARBA" id="ARBA00023212"/>
    </source>
</evidence>
<feature type="domain" description="Roadblock/LAMTOR2" evidence="11">
    <location>
        <begin position="4"/>
        <end position="94"/>
    </location>
</feature>
<dbReference type="SUPFAM" id="SSF103196">
    <property type="entry name" value="Roadblock/LC7 domain"/>
    <property type="match status" value="1"/>
</dbReference>